<organism evidence="3 4">
    <name type="scientific">Candidatus Enterocloster excrementipullorum</name>
    <dbReference type="NCBI Taxonomy" id="2838559"/>
    <lineage>
        <taxon>Bacteria</taxon>
        <taxon>Bacillati</taxon>
        <taxon>Bacillota</taxon>
        <taxon>Clostridia</taxon>
        <taxon>Lachnospirales</taxon>
        <taxon>Lachnospiraceae</taxon>
        <taxon>Enterocloster</taxon>
    </lineage>
</organism>
<dbReference type="EMBL" id="DWWT01000059">
    <property type="protein sequence ID" value="HJC06740.1"/>
    <property type="molecule type" value="Genomic_DNA"/>
</dbReference>
<dbReference type="AlphaFoldDB" id="A0A9D2SHT6"/>
<dbReference type="PANTHER" id="PTHR12526:SF630">
    <property type="entry name" value="GLYCOSYLTRANSFERASE"/>
    <property type="match status" value="1"/>
</dbReference>
<evidence type="ECO:0000259" key="1">
    <source>
        <dbReference type="Pfam" id="PF00534"/>
    </source>
</evidence>
<dbReference type="Proteomes" id="UP000823910">
    <property type="component" value="Unassembled WGS sequence"/>
</dbReference>
<dbReference type="GO" id="GO:0016757">
    <property type="term" value="F:glycosyltransferase activity"/>
    <property type="evidence" value="ECO:0007669"/>
    <property type="project" value="InterPro"/>
</dbReference>
<evidence type="ECO:0000259" key="2">
    <source>
        <dbReference type="Pfam" id="PF13439"/>
    </source>
</evidence>
<feature type="domain" description="Glycosyl transferase family 1" evidence="1">
    <location>
        <begin position="184"/>
        <end position="343"/>
    </location>
</feature>
<dbReference type="Pfam" id="PF13439">
    <property type="entry name" value="Glyco_transf_4"/>
    <property type="match status" value="1"/>
</dbReference>
<reference evidence="3" key="1">
    <citation type="journal article" date="2021" name="PeerJ">
        <title>Extensive microbial diversity within the chicken gut microbiome revealed by metagenomics and culture.</title>
        <authorList>
            <person name="Gilroy R."/>
            <person name="Ravi A."/>
            <person name="Getino M."/>
            <person name="Pursley I."/>
            <person name="Horton D.L."/>
            <person name="Alikhan N.F."/>
            <person name="Baker D."/>
            <person name="Gharbi K."/>
            <person name="Hall N."/>
            <person name="Watson M."/>
            <person name="Adriaenssens E.M."/>
            <person name="Foster-Nyarko E."/>
            <person name="Jarju S."/>
            <person name="Secka A."/>
            <person name="Antonio M."/>
            <person name="Oren A."/>
            <person name="Chaudhuri R.R."/>
            <person name="La Ragione R."/>
            <person name="Hildebrand F."/>
            <person name="Pallen M.J."/>
        </authorList>
    </citation>
    <scope>NUCLEOTIDE SEQUENCE</scope>
    <source>
        <strain evidence="3">CHK180-15479</strain>
    </source>
</reference>
<evidence type="ECO:0000313" key="3">
    <source>
        <dbReference type="EMBL" id="HJC06740.1"/>
    </source>
</evidence>
<feature type="domain" description="Glycosyltransferase subfamily 4-like N-terminal" evidence="2">
    <location>
        <begin position="63"/>
        <end position="178"/>
    </location>
</feature>
<sequence>MEGIRSEQKKLRIVHLVFSFTSGGIENLLVDVMNGWDSGDSLLLCIINDVKNEQLLAKIKLGADRKVICLGRKPKGEKLPYLLKLERVLQRFHPDIIHCHSNDAFLFSLPLRFFHMNAKYVLTIHSTRRYSTFRTLDCLIHRLFLSQIFAISESVQREIEEANPGFRRVRLVYNGLELGKFENRERQFNKKDVNRSKIILCVARLNPPHKGQDILIRALGILADKRQDFLCIFAGSPPANHPEILEYLKQLGEEMGVEDRICFLGDRNDVPELLTGADLFVLPSRYEGFGIALIEAMAAGVPVLASDVDGIREIVGDNEYGCLFQTENEKELAEKIDALLDTDMGEMIERARAHVRDCFSIEKMMWTMKKLYTGE</sequence>
<dbReference type="SUPFAM" id="SSF53756">
    <property type="entry name" value="UDP-Glycosyltransferase/glycogen phosphorylase"/>
    <property type="match status" value="1"/>
</dbReference>
<dbReference type="PANTHER" id="PTHR12526">
    <property type="entry name" value="GLYCOSYLTRANSFERASE"/>
    <property type="match status" value="1"/>
</dbReference>
<protein>
    <submittedName>
        <fullName evidence="3">Glycosyltransferase family 4 protein</fullName>
    </submittedName>
</protein>
<dbReference type="InterPro" id="IPR028098">
    <property type="entry name" value="Glyco_trans_4-like_N"/>
</dbReference>
<gene>
    <name evidence="3" type="ORF">H9704_11415</name>
</gene>
<comment type="caution">
    <text evidence="3">The sequence shown here is derived from an EMBL/GenBank/DDBJ whole genome shotgun (WGS) entry which is preliminary data.</text>
</comment>
<dbReference type="InterPro" id="IPR001296">
    <property type="entry name" value="Glyco_trans_1"/>
</dbReference>
<dbReference type="Gene3D" id="3.40.50.2000">
    <property type="entry name" value="Glycogen Phosphorylase B"/>
    <property type="match status" value="2"/>
</dbReference>
<dbReference type="Pfam" id="PF00534">
    <property type="entry name" value="Glycos_transf_1"/>
    <property type="match status" value="1"/>
</dbReference>
<name>A0A9D2SHT6_9FIRM</name>
<dbReference type="CDD" id="cd03801">
    <property type="entry name" value="GT4_PimA-like"/>
    <property type="match status" value="1"/>
</dbReference>
<proteinExistence type="predicted"/>
<accession>A0A9D2SHT6</accession>
<reference evidence="3" key="2">
    <citation type="submission" date="2021-04" db="EMBL/GenBank/DDBJ databases">
        <authorList>
            <person name="Gilroy R."/>
        </authorList>
    </citation>
    <scope>NUCLEOTIDE SEQUENCE</scope>
    <source>
        <strain evidence="3">CHK180-15479</strain>
    </source>
</reference>
<evidence type="ECO:0000313" key="4">
    <source>
        <dbReference type="Proteomes" id="UP000823910"/>
    </source>
</evidence>